<organism evidence="1 2">
    <name type="scientific">Spirosoma pollinicola</name>
    <dbReference type="NCBI Taxonomy" id="2057025"/>
    <lineage>
        <taxon>Bacteria</taxon>
        <taxon>Pseudomonadati</taxon>
        <taxon>Bacteroidota</taxon>
        <taxon>Cytophagia</taxon>
        <taxon>Cytophagales</taxon>
        <taxon>Cytophagaceae</taxon>
        <taxon>Spirosoma</taxon>
    </lineage>
</organism>
<dbReference type="Proteomes" id="UP000232883">
    <property type="component" value="Chromosome"/>
</dbReference>
<dbReference type="KEGG" id="spir:CWM47_03535"/>
<dbReference type="OrthoDB" id="9803760at2"/>
<reference evidence="1 2" key="1">
    <citation type="submission" date="2017-11" db="EMBL/GenBank/DDBJ databases">
        <title>Taxonomic description and genome sequences of Spirosoma HA7 sp. nov., isolated from pollen microhabitat of Corylus avellana.</title>
        <authorList>
            <person name="Ambika Manirajan B."/>
            <person name="Suarez C."/>
            <person name="Ratering S."/>
            <person name="Geissler-Plaum R."/>
            <person name="Cardinale M."/>
            <person name="Sylvia S."/>
        </authorList>
    </citation>
    <scope>NUCLEOTIDE SEQUENCE [LARGE SCALE GENOMIC DNA]</scope>
    <source>
        <strain evidence="1 2">HA7</strain>
    </source>
</reference>
<gene>
    <name evidence="1" type="ORF">CWM47_03535</name>
</gene>
<evidence type="ECO:0000313" key="2">
    <source>
        <dbReference type="Proteomes" id="UP000232883"/>
    </source>
</evidence>
<sequence>MIFSSIKTLDQFEAEISTIDDWMDLNEVRITVLAWNKRQSPHPLMDNSFQAVLDALDKRAESLGFMVYSFGYRKPATPKQP</sequence>
<evidence type="ECO:0000313" key="1">
    <source>
        <dbReference type="EMBL" id="AUD00970.1"/>
    </source>
</evidence>
<proteinExistence type="predicted"/>
<dbReference type="RefSeq" id="WP_100986393.1">
    <property type="nucleotide sequence ID" value="NZ_CP025096.1"/>
</dbReference>
<dbReference type="AlphaFoldDB" id="A0A2K8YTM0"/>
<dbReference type="EMBL" id="CP025096">
    <property type="protein sequence ID" value="AUD00970.1"/>
    <property type="molecule type" value="Genomic_DNA"/>
</dbReference>
<protein>
    <submittedName>
        <fullName evidence="1">Uncharacterized protein</fullName>
    </submittedName>
</protein>
<name>A0A2K8YTM0_9BACT</name>
<keyword evidence="2" id="KW-1185">Reference proteome</keyword>
<accession>A0A2K8YTM0</accession>